<dbReference type="CDD" id="cd00082">
    <property type="entry name" value="HisKA"/>
    <property type="match status" value="1"/>
</dbReference>
<gene>
    <name evidence="11" type="ORF">EC604_25305</name>
</gene>
<dbReference type="GO" id="GO:0000155">
    <property type="term" value="F:phosphorelay sensor kinase activity"/>
    <property type="evidence" value="ECO:0007669"/>
    <property type="project" value="InterPro"/>
</dbReference>
<dbReference type="Pfam" id="PF00512">
    <property type="entry name" value="HisKA"/>
    <property type="match status" value="1"/>
</dbReference>
<dbReference type="CDD" id="cd00130">
    <property type="entry name" value="PAS"/>
    <property type="match status" value="1"/>
</dbReference>
<dbReference type="InterPro" id="IPR036097">
    <property type="entry name" value="HisK_dim/P_sf"/>
</dbReference>
<keyword evidence="9" id="KW-0812">Transmembrane</keyword>
<dbReference type="SMART" id="SM00388">
    <property type="entry name" value="HisKA"/>
    <property type="match status" value="1"/>
</dbReference>
<name>A0A5M9X0L8_PAEAM</name>
<dbReference type="InterPro" id="IPR000014">
    <property type="entry name" value="PAS"/>
</dbReference>
<reference evidence="11 12" key="1">
    <citation type="journal article" date="2019" name="J. Ind. Microbiol. Biotechnol.">
        <title>Paenibacillus amylolyticus 27C64 has a diverse set of carbohydrate-active enzymes and complete pectin deconstruction system.</title>
        <authorList>
            <person name="Keggi C."/>
            <person name="Doran-Peterson J."/>
        </authorList>
    </citation>
    <scope>NUCLEOTIDE SEQUENCE [LARGE SCALE GENOMIC DNA]</scope>
    <source>
        <strain evidence="11 12">27C64</strain>
    </source>
</reference>
<comment type="caution">
    <text evidence="11">The sequence shown here is derived from an EMBL/GenBank/DDBJ whole genome shotgun (WGS) entry which is preliminary data.</text>
</comment>
<organism evidence="11 12">
    <name type="scientific">Paenibacillus amylolyticus</name>
    <dbReference type="NCBI Taxonomy" id="1451"/>
    <lineage>
        <taxon>Bacteria</taxon>
        <taxon>Bacillati</taxon>
        <taxon>Bacillota</taxon>
        <taxon>Bacilli</taxon>
        <taxon>Bacillales</taxon>
        <taxon>Paenibacillaceae</taxon>
        <taxon>Paenibacillus</taxon>
    </lineage>
</organism>
<evidence type="ECO:0000256" key="6">
    <source>
        <dbReference type="ARBA" id="ARBA00022777"/>
    </source>
</evidence>
<comment type="catalytic activity">
    <reaction evidence="1">
        <text>ATP + protein L-histidine = ADP + protein N-phospho-L-histidine.</text>
        <dbReference type="EC" id="2.7.13.3"/>
    </reaction>
</comment>
<feature type="transmembrane region" description="Helical" evidence="9">
    <location>
        <begin position="88"/>
        <end position="116"/>
    </location>
</feature>
<accession>A0A5M9X0L8</accession>
<dbReference type="InterPro" id="IPR035965">
    <property type="entry name" value="PAS-like_dom_sf"/>
</dbReference>
<dbReference type="InterPro" id="IPR004358">
    <property type="entry name" value="Sig_transdc_His_kin-like_C"/>
</dbReference>
<dbReference type="InterPro" id="IPR003661">
    <property type="entry name" value="HisK_dim/P_dom"/>
</dbReference>
<protein>
    <recommendedName>
        <fullName evidence="2">histidine kinase</fullName>
        <ecNumber evidence="2">2.7.13.3</ecNumber>
    </recommendedName>
</protein>
<feature type="transmembrane region" description="Helical" evidence="9">
    <location>
        <begin position="153"/>
        <end position="174"/>
    </location>
</feature>
<feature type="transmembrane region" description="Helical" evidence="9">
    <location>
        <begin position="56"/>
        <end position="76"/>
    </location>
</feature>
<proteinExistence type="predicted"/>
<evidence type="ECO:0000313" key="12">
    <source>
        <dbReference type="Proteomes" id="UP000323664"/>
    </source>
</evidence>
<dbReference type="InterPro" id="IPR036890">
    <property type="entry name" value="HATPase_C_sf"/>
</dbReference>
<keyword evidence="9" id="KW-0472">Membrane</keyword>
<dbReference type="PANTHER" id="PTHR43065">
    <property type="entry name" value="SENSOR HISTIDINE KINASE"/>
    <property type="match status" value="1"/>
</dbReference>
<keyword evidence="9" id="KW-1133">Transmembrane helix</keyword>
<keyword evidence="3" id="KW-0597">Phosphoprotein</keyword>
<dbReference type="SMART" id="SM00091">
    <property type="entry name" value="PAS"/>
    <property type="match status" value="1"/>
</dbReference>
<keyword evidence="7" id="KW-0067">ATP-binding</keyword>
<dbReference type="GO" id="GO:0005524">
    <property type="term" value="F:ATP binding"/>
    <property type="evidence" value="ECO:0007669"/>
    <property type="project" value="UniProtKB-KW"/>
</dbReference>
<evidence type="ECO:0000256" key="7">
    <source>
        <dbReference type="ARBA" id="ARBA00022840"/>
    </source>
</evidence>
<feature type="transmembrane region" description="Helical" evidence="9">
    <location>
        <begin position="12"/>
        <end position="36"/>
    </location>
</feature>
<evidence type="ECO:0000256" key="9">
    <source>
        <dbReference type="SAM" id="Phobius"/>
    </source>
</evidence>
<dbReference type="Proteomes" id="UP000323664">
    <property type="component" value="Unassembled WGS sequence"/>
</dbReference>
<dbReference type="InterPro" id="IPR005467">
    <property type="entry name" value="His_kinase_dom"/>
</dbReference>
<dbReference type="Gene3D" id="1.10.287.130">
    <property type="match status" value="1"/>
</dbReference>
<evidence type="ECO:0000256" key="3">
    <source>
        <dbReference type="ARBA" id="ARBA00022553"/>
    </source>
</evidence>
<dbReference type="AlphaFoldDB" id="A0A5M9X0L8"/>
<evidence type="ECO:0000259" key="10">
    <source>
        <dbReference type="PROSITE" id="PS50109"/>
    </source>
</evidence>
<dbReference type="PANTHER" id="PTHR43065:SF10">
    <property type="entry name" value="PEROXIDE STRESS-ACTIVATED HISTIDINE KINASE MAK3"/>
    <property type="match status" value="1"/>
</dbReference>
<keyword evidence="4" id="KW-0808">Transferase</keyword>
<dbReference type="SUPFAM" id="SSF55785">
    <property type="entry name" value="PYP-like sensor domain (PAS domain)"/>
    <property type="match status" value="1"/>
</dbReference>
<evidence type="ECO:0000256" key="1">
    <source>
        <dbReference type="ARBA" id="ARBA00000085"/>
    </source>
</evidence>
<evidence type="ECO:0000256" key="5">
    <source>
        <dbReference type="ARBA" id="ARBA00022741"/>
    </source>
</evidence>
<dbReference type="PROSITE" id="PS50109">
    <property type="entry name" value="HIS_KIN"/>
    <property type="match status" value="1"/>
</dbReference>
<evidence type="ECO:0000313" key="11">
    <source>
        <dbReference type="EMBL" id="KAA8787153.1"/>
    </source>
</evidence>
<dbReference type="NCBIfam" id="TIGR00229">
    <property type="entry name" value="sensory_box"/>
    <property type="match status" value="1"/>
</dbReference>
<dbReference type="PRINTS" id="PR00344">
    <property type="entry name" value="BCTRLSENSOR"/>
</dbReference>
<feature type="transmembrane region" description="Helical" evidence="9">
    <location>
        <begin position="186"/>
        <end position="208"/>
    </location>
</feature>
<feature type="transmembrane region" description="Helical" evidence="9">
    <location>
        <begin position="122"/>
        <end position="141"/>
    </location>
</feature>
<dbReference type="Gene3D" id="3.30.565.10">
    <property type="entry name" value="Histidine kinase-like ATPase, C-terminal domain"/>
    <property type="match status" value="1"/>
</dbReference>
<dbReference type="Pfam" id="PF02518">
    <property type="entry name" value="HATPase_c"/>
    <property type="match status" value="1"/>
</dbReference>
<dbReference type="InterPro" id="IPR003594">
    <property type="entry name" value="HATPase_dom"/>
</dbReference>
<evidence type="ECO:0000256" key="2">
    <source>
        <dbReference type="ARBA" id="ARBA00012438"/>
    </source>
</evidence>
<keyword evidence="5" id="KW-0547">Nucleotide-binding</keyword>
<sequence>MRECAGRGGDDVVVALKDILLQVLLAGSAVFLIPLFYLGLSKQQVMRMDHADKVNFSFAATSVISMLLCLIFALSVGSETVPISLSIIPVTLAILYCKAHIGAALSILHILFYFLLAHPYNLYGFLLHTGILLYPIVWLSAKRFKHNTCSRKMNTVIALITAELAVASLLWMVYVYPDTTYSKLYLILSALGYMAGALAAGSMSQLWLDRMGRYRGMEQQLSEVHHHYMSETEKLHQILNAVPLSIATVDVEGKVVFVNELMKQTAKEQLPCTSAHNLIGHHASQFVEQEQADKMEHSIQQAVVHGEVSVLTVRYGSHVFLSRTVPIYAYAAEGSKEVSGAILIIQDVTELEMLRSELDNVDRLSLVGQMAASITHEVRNPMAVVRGFLQLMQEKSPDSLNHYYRIVMEELDRANSIINDFLSLAQNRIAEKEESQLHDIIHELSPLLWADANLRGQSIELMLAHNVPKLHLNAKEIKQVVLNLARNGMEAMTEKGVLTLETRMVDDRVELCVHDTGPGIPPVKQEKLFEPFYTTKAKGTGLGLSMCLSIVERHNGTITVESEEGHGTTFKVAFQR</sequence>
<dbReference type="EMBL" id="RIAS01000019">
    <property type="protein sequence ID" value="KAA8787153.1"/>
    <property type="molecule type" value="Genomic_DNA"/>
</dbReference>
<dbReference type="Gene3D" id="3.30.450.20">
    <property type="entry name" value="PAS domain"/>
    <property type="match status" value="1"/>
</dbReference>
<evidence type="ECO:0000256" key="4">
    <source>
        <dbReference type="ARBA" id="ARBA00022679"/>
    </source>
</evidence>
<evidence type="ECO:0000256" key="8">
    <source>
        <dbReference type="ARBA" id="ARBA00023012"/>
    </source>
</evidence>
<keyword evidence="8" id="KW-0902">Two-component regulatory system</keyword>
<dbReference type="EC" id="2.7.13.3" evidence="2"/>
<dbReference type="SUPFAM" id="SSF47384">
    <property type="entry name" value="Homodimeric domain of signal transducing histidine kinase"/>
    <property type="match status" value="1"/>
</dbReference>
<keyword evidence="6" id="KW-0418">Kinase</keyword>
<dbReference type="SMART" id="SM00387">
    <property type="entry name" value="HATPase_c"/>
    <property type="match status" value="1"/>
</dbReference>
<feature type="domain" description="Histidine kinase" evidence="10">
    <location>
        <begin position="373"/>
        <end position="576"/>
    </location>
</feature>
<dbReference type="SUPFAM" id="SSF55874">
    <property type="entry name" value="ATPase domain of HSP90 chaperone/DNA topoisomerase II/histidine kinase"/>
    <property type="match status" value="1"/>
</dbReference>